<sequence>MLRLLPTTLALALVISAGIVHGRWTQRWAVSHTIEDAAARLRRLPMTLGDWQGMPMELDRKQVELAEIAGYVVRRYEDRVNKDVVTILLVCGSPGPISVHTPDICYAGAGFELIGAPELFTGPTHPSGPPALFRNALFGKTNATVPTYLRILWSWSASGPWVVPENPRLAFASSQVLYKLYLVRQPTSTDERIEDDPSPRFLGLLLPELEQILFGRTGRGSPS</sequence>
<dbReference type="Pfam" id="PF11984">
    <property type="entry name" value="DUF3485"/>
    <property type="match status" value="1"/>
</dbReference>
<gene>
    <name evidence="2" type="ORF">V5E97_33350</name>
</gene>
<accession>A0AAU7CCG9</accession>
<evidence type="ECO:0000259" key="1">
    <source>
        <dbReference type="Pfam" id="PF11984"/>
    </source>
</evidence>
<dbReference type="AlphaFoldDB" id="A0AAU7CCG9"/>
<proteinExistence type="predicted"/>
<feature type="domain" description="Methanolan biosynthesis EpsI" evidence="1">
    <location>
        <begin position="11"/>
        <end position="113"/>
    </location>
</feature>
<evidence type="ECO:0000313" key="2">
    <source>
        <dbReference type="EMBL" id="XBH03157.1"/>
    </source>
</evidence>
<dbReference type="RefSeq" id="WP_406695894.1">
    <property type="nucleotide sequence ID" value="NZ_CP155447.1"/>
</dbReference>
<reference evidence="2" key="1">
    <citation type="submission" date="2024-05" db="EMBL/GenBank/DDBJ databases">
        <title>Planctomycetes of the genus Singulisphaera possess chitinolytic capabilities.</title>
        <authorList>
            <person name="Ivanova A."/>
        </authorList>
    </citation>
    <scope>NUCLEOTIDE SEQUENCE</scope>
    <source>
        <strain evidence="2">Ch08T</strain>
    </source>
</reference>
<protein>
    <submittedName>
        <fullName evidence="2">Exosortase-associated EpsI family protein</fullName>
    </submittedName>
</protein>
<organism evidence="2">
    <name type="scientific">Singulisphaera sp. Ch08</name>
    <dbReference type="NCBI Taxonomy" id="3120278"/>
    <lineage>
        <taxon>Bacteria</taxon>
        <taxon>Pseudomonadati</taxon>
        <taxon>Planctomycetota</taxon>
        <taxon>Planctomycetia</taxon>
        <taxon>Isosphaerales</taxon>
        <taxon>Isosphaeraceae</taxon>
        <taxon>Singulisphaera</taxon>
    </lineage>
</organism>
<dbReference type="EMBL" id="CP155447">
    <property type="protein sequence ID" value="XBH03157.1"/>
    <property type="molecule type" value="Genomic_DNA"/>
</dbReference>
<name>A0AAU7CCG9_9BACT</name>
<dbReference type="InterPro" id="IPR014263">
    <property type="entry name" value="Methanolan_biosynth_EpsI"/>
</dbReference>